<dbReference type="InterPro" id="IPR008927">
    <property type="entry name" value="6-PGluconate_DH-like_C_sf"/>
</dbReference>
<keyword evidence="3" id="KW-0311">Gluconate utilization</keyword>
<dbReference type="NCBIfam" id="NF007161">
    <property type="entry name" value="PRK09599.1"/>
    <property type="match status" value="1"/>
</dbReference>
<dbReference type="PRINTS" id="PR00076">
    <property type="entry name" value="6PGDHDRGNASE"/>
</dbReference>
<dbReference type="SUPFAM" id="SSF51735">
    <property type="entry name" value="NAD(P)-binding Rossmann-fold domains"/>
    <property type="match status" value="1"/>
</dbReference>
<evidence type="ECO:0000259" key="4">
    <source>
        <dbReference type="SMART" id="SM01350"/>
    </source>
</evidence>
<dbReference type="InterPro" id="IPR006115">
    <property type="entry name" value="6PGDH_NADP-bd"/>
</dbReference>
<dbReference type="EC" id="1.1.1.343" evidence="5"/>
<evidence type="ECO:0000256" key="2">
    <source>
        <dbReference type="ARBA" id="ARBA00023002"/>
    </source>
</evidence>
<evidence type="ECO:0000313" key="6">
    <source>
        <dbReference type="Proteomes" id="UP001204798"/>
    </source>
</evidence>
<dbReference type="Gene3D" id="1.10.1040.10">
    <property type="entry name" value="N-(1-d-carboxylethyl)-l-norvaline Dehydrogenase, domain 2"/>
    <property type="match status" value="1"/>
</dbReference>
<keyword evidence="2 5" id="KW-0560">Oxidoreductase</keyword>
<dbReference type="EC" id="1.1.1.44" evidence="5"/>
<sequence length="321" mass="34720">MAAMARARYGCLGLGGMGSEIVRNLLSKGEIPAVYNRTRSKTEAMVQEGALGTYSLEEFVNALERPRIIWLMLTAGKPVDEAIFGGGAFGEGLIAHLEPGDLIIDGGNSYFRDSIRRHRQLKERGIRFLDCGTSGGLEGARTGPCLMIGGDEEDFKLAEPLFQLLTRNAGGYAHVGPAGAGHFVKMVHNAIEYAILEAIGEGFELLAHGGRGEDGQPLYNFDLAQIAELWCKGSVIRGWLMELMARAFRKDPRLESIKGVVGGGSTGRWATDEAWDAGVPFIVIAMSYALRHRSRQPDSFAAKVVAALRNEFGGHEVVPAK</sequence>
<name>A0ABT2ELJ5_9BACT</name>
<dbReference type="GO" id="GO:0004616">
    <property type="term" value="F:phosphogluconate dehydrogenase (decarboxylating) activity"/>
    <property type="evidence" value="ECO:0007669"/>
    <property type="project" value="UniProtKB-EC"/>
</dbReference>
<dbReference type="PANTHER" id="PTHR11811">
    <property type="entry name" value="6-PHOSPHOGLUCONATE DEHYDROGENASE"/>
    <property type="match status" value="1"/>
</dbReference>
<evidence type="ECO:0000313" key="5">
    <source>
        <dbReference type="EMBL" id="MCS3918771.1"/>
    </source>
</evidence>
<dbReference type="EMBL" id="JANUCP010000002">
    <property type="protein sequence ID" value="MCS3918771.1"/>
    <property type="molecule type" value="Genomic_DNA"/>
</dbReference>
<gene>
    <name evidence="5" type="ORF">M2350_001171</name>
</gene>
<keyword evidence="6" id="KW-1185">Reference proteome</keyword>
<dbReference type="InterPro" id="IPR006183">
    <property type="entry name" value="Pgluconate_DH"/>
</dbReference>
<comment type="caution">
    <text evidence="5">The sequence shown here is derived from an EMBL/GenBank/DDBJ whole genome shotgun (WGS) entry which is preliminary data.</text>
</comment>
<dbReference type="InterPro" id="IPR006114">
    <property type="entry name" value="6PGDH_C"/>
</dbReference>
<dbReference type="InterPro" id="IPR036291">
    <property type="entry name" value="NAD(P)-bd_dom_sf"/>
</dbReference>
<protein>
    <submittedName>
        <fullName evidence="5">6-phosphogluconate dehydrogenase</fullName>
        <ecNumber evidence="5">1.1.1.343</ecNumber>
        <ecNumber evidence="5">1.1.1.44</ecNumber>
    </submittedName>
</protein>
<proteinExistence type="inferred from homology"/>
<accession>A0ABT2ELJ5</accession>
<dbReference type="Gene3D" id="3.40.50.720">
    <property type="entry name" value="NAD(P)-binding Rossmann-like Domain"/>
    <property type="match status" value="1"/>
</dbReference>
<dbReference type="NCBIfam" id="TIGR00872">
    <property type="entry name" value="gnd_rel"/>
    <property type="match status" value="1"/>
</dbReference>
<dbReference type="InterPro" id="IPR004849">
    <property type="entry name" value="6DGDH_YqeC"/>
</dbReference>
<dbReference type="InterPro" id="IPR013328">
    <property type="entry name" value="6PGD_dom2"/>
</dbReference>
<dbReference type="SMART" id="SM01350">
    <property type="entry name" value="6PGD"/>
    <property type="match status" value="1"/>
</dbReference>
<dbReference type="SUPFAM" id="SSF48179">
    <property type="entry name" value="6-phosphogluconate dehydrogenase C-terminal domain-like"/>
    <property type="match status" value="1"/>
</dbReference>
<evidence type="ECO:0000256" key="3">
    <source>
        <dbReference type="ARBA" id="ARBA00023064"/>
    </source>
</evidence>
<dbReference type="Proteomes" id="UP001204798">
    <property type="component" value="Unassembled WGS sequence"/>
</dbReference>
<comment type="similarity">
    <text evidence="1">Belongs to the 6-phosphogluconate dehydrogenase family.</text>
</comment>
<evidence type="ECO:0000256" key="1">
    <source>
        <dbReference type="ARBA" id="ARBA00008419"/>
    </source>
</evidence>
<dbReference type="Pfam" id="PF03446">
    <property type="entry name" value="NAD_binding_2"/>
    <property type="match status" value="1"/>
</dbReference>
<organism evidence="5 6">
    <name type="scientific">Candidatus Fervidibacter sacchari</name>
    <dbReference type="NCBI Taxonomy" id="1448929"/>
    <lineage>
        <taxon>Bacteria</taxon>
        <taxon>Candidatus Fervidibacterota</taxon>
        <taxon>Candidatus Fervidibacter</taxon>
    </lineage>
</organism>
<feature type="domain" description="6-phosphogluconate dehydrogenase C-terminal" evidence="4">
    <location>
        <begin position="181"/>
        <end position="321"/>
    </location>
</feature>
<dbReference type="Pfam" id="PF00393">
    <property type="entry name" value="6PGD"/>
    <property type="match status" value="1"/>
</dbReference>
<reference evidence="5 6" key="1">
    <citation type="submission" date="2022-08" db="EMBL/GenBank/DDBJ databases">
        <title>Bacterial and archaeal communities from various locations to study Microbial Dark Matter (Phase II).</title>
        <authorList>
            <person name="Stepanauskas R."/>
        </authorList>
    </citation>
    <scope>NUCLEOTIDE SEQUENCE [LARGE SCALE GENOMIC DNA]</scope>
    <source>
        <strain evidence="5 6">PD1</strain>
    </source>
</reference>